<reference evidence="1 2" key="1">
    <citation type="journal article" date="2013" name="Nat. Commun.">
        <title>The evolution and pathogenic mechanisms of the rice sheath blight pathogen.</title>
        <authorList>
            <person name="Zheng A."/>
            <person name="Lin R."/>
            <person name="Xu L."/>
            <person name="Qin P."/>
            <person name="Tang C."/>
            <person name="Ai P."/>
            <person name="Zhang D."/>
            <person name="Liu Y."/>
            <person name="Sun Z."/>
            <person name="Feng H."/>
            <person name="Wang Y."/>
            <person name="Chen Y."/>
            <person name="Liang X."/>
            <person name="Fu R."/>
            <person name="Li Q."/>
            <person name="Zhang J."/>
            <person name="Yu X."/>
            <person name="Xie Z."/>
            <person name="Ding L."/>
            <person name="Guan P."/>
            <person name="Tang J."/>
            <person name="Liang Y."/>
            <person name="Wang S."/>
            <person name="Deng Q."/>
            <person name="Li S."/>
            <person name="Zhu J."/>
            <person name="Wang L."/>
            <person name="Liu H."/>
            <person name="Li P."/>
        </authorList>
    </citation>
    <scope>NUCLEOTIDE SEQUENCE [LARGE SCALE GENOMIC DNA]</scope>
    <source>
        <strain evidence="2">AG-1 IA</strain>
    </source>
</reference>
<dbReference type="Proteomes" id="UP000011668">
    <property type="component" value="Unassembled WGS sequence"/>
</dbReference>
<organism evidence="1 2">
    <name type="scientific">Thanatephorus cucumeris (strain AG1-IA)</name>
    <name type="common">Rice sheath blight fungus</name>
    <name type="synonym">Rhizoctonia solani</name>
    <dbReference type="NCBI Taxonomy" id="983506"/>
    <lineage>
        <taxon>Eukaryota</taxon>
        <taxon>Fungi</taxon>
        <taxon>Dikarya</taxon>
        <taxon>Basidiomycota</taxon>
        <taxon>Agaricomycotina</taxon>
        <taxon>Agaricomycetes</taxon>
        <taxon>Cantharellales</taxon>
        <taxon>Ceratobasidiaceae</taxon>
        <taxon>Rhizoctonia</taxon>
        <taxon>Rhizoctonia solani AG-1</taxon>
    </lineage>
</organism>
<name>L8WJ40_THACA</name>
<keyword evidence="2" id="KW-1185">Reference proteome</keyword>
<dbReference type="AlphaFoldDB" id="L8WJ40"/>
<sequence>MLAWRFTLLPSGGAAWHPHVLTGDMDLHLTSVWFSEGLIGSGRLIEAIDWVSSRYTYRNLHLKYRNIHMAARIDIIVVNNLNIDLELSAWGLETGFWGQNSPPDKIAVNGRALVEAFRPTSMNAEAGAEGWVVYSAGASHNTGGVKFNNHGGQGFLEVMNGPTHYPKVTITRAPGNGWFHGTQYGILRAHAGIGDQNMGFRHTVDRAVKSM</sequence>
<comment type="caution">
    <text evidence="1">The sequence shown here is derived from an EMBL/GenBank/DDBJ whole genome shotgun (WGS) entry which is preliminary data.</text>
</comment>
<dbReference type="EMBL" id="AFRT01003565">
    <property type="protein sequence ID" value="ELU36369.1"/>
    <property type="molecule type" value="Genomic_DNA"/>
</dbReference>
<evidence type="ECO:0000313" key="2">
    <source>
        <dbReference type="Proteomes" id="UP000011668"/>
    </source>
</evidence>
<accession>L8WJ40</accession>
<proteinExistence type="predicted"/>
<dbReference type="HOGENOM" id="CLU_1305607_0_0_1"/>
<gene>
    <name evidence="1" type="ORF">AG1IA_09601</name>
</gene>
<protein>
    <submittedName>
        <fullName evidence="1">Uncharacterized protein</fullName>
    </submittedName>
</protein>
<dbReference type="Gene3D" id="2.60.270.50">
    <property type="match status" value="1"/>
</dbReference>
<evidence type="ECO:0000313" key="1">
    <source>
        <dbReference type="EMBL" id="ELU36369.1"/>
    </source>
</evidence>